<keyword evidence="10 12" id="KW-0456">Lyase</keyword>
<comment type="caution">
    <text evidence="14">The sequence shown here is derived from an EMBL/GenBank/DDBJ whole genome shotgun (WGS) entry which is preliminary data.</text>
</comment>
<comment type="subunit">
    <text evidence="5 12">Tetramer of two alpha and two beta chains.</text>
</comment>
<evidence type="ECO:0000256" key="6">
    <source>
        <dbReference type="ARBA" id="ARBA00022605"/>
    </source>
</evidence>
<keyword evidence="15" id="KW-1185">Reference proteome</keyword>
<feature type="domain" description="Tryptophan synthase beta chain-like PALP" evidence="13">
    <location>
        <begin position="91"/>
        <end position="415"/>
    </location>
</feature>
<protein>
    <recommendedName>
        <fullName evidence="12">Tryptophan synthase beta chain</fullName>
        <ecNumber evidence="12">4.2.1.20</ecNumber>
    </recommendedName>
</protein>
<organism evidence="14 15">
    <name type="scientific">Cocleimonas flava</name>
    <dbReference type="NCBI Taxonomy" id="634765"/>
    <lineage>
        <taxon>Bacteria</taxon>
        <taxon>Pseudomonadati</taxon>
        <taxon>Pseudomonadota</taxon>
        <taxon>Gammaproteobacteria</taxon>
        <taxon>Thiotrichales</taxon>
        <taxon>Thiotrichaceae</taxon>
        <taxon>Cocleimonas</taxon>
    </lineage>
</organism>
<feature type="modified residue" description="N6-(pyridoxal phosphate)lysine" evidence="12">
    <location>
        <position position="125"/>
    </location>
</feature>
<proteinExistence type="inferred from homology"/>
<dbReference type="CDD" id="cd06446">
    <property type="entry name" value="Trp-synth_B"/>
    <property type="match status" value="1"/>
</dbReference>
<dbReference type="NCBIfam" id="TIGR00263">
    <property type="entry name" value="trpB"/>
    <property type="match status" value="1"/>
</dbReference>
<comment type="catalytic activity">
    <reaction evidence="11 12">
        <text>(1S,2R)-1-C-(indol-3-yl)glycerol 3-phosphate + L-serine = D-glyceraldehyde 3-phosphate + L-tryptophan + H2O</text>
        <dbReference type="Rhea" id="RHEA:10532"/>
        <dbReference type="ChEBI" id="CHEBI:15377"/>
        <dbReference type="ChEBI" id="CHEBI:33384"/>
        <dbReference type="ChEBI" id="CHEBI:57912"/>
        <dbReference type="ChEBI" id="CHEBI:58866"/>
        <dbReference type="ChEBI" id="CHEBI:59776"/>
        <dbReference type="EC" id="4.2.1.20"/>
    </reaction>
</comment>
<dbReference type="FunFam" id="3.40.50.1100:FF:000004">
    <property type="entry name" value="Tryptophan synthase beta chain"/>
    <property type="match status" value="1"/>
</dbReference>
<keyword evidence="7 12" id="KW-0822">Tryptophan biosynthesis</keyword>
<evidence type="ECO:0000256" key="10">
    <source>
        <dbReference type="ARBA" id="ARBA00023239"/>
    </source>
</evidence>
<dbReference type="HAMAP" id="MF_00133">
    <property type="entry name" value="Trp_synth_beta"/>
    <property type="match status" value="1"/>
</dbReference>
<evidence type="ECO:0000256" key="11">
    <source>
        <dbReference type="ARBA" id="ARBA00049047"/>
    </source>
</evidence>
<dbReference type="Proteomes" id="UP000294887">
    <property type="component" value="Unassembled WGS sequence"/>
</dbReference>
<evidence type="ECO:0000256" key="12">
    <source>
        <dbReference type="HAMAP-Rule" id="MF_00133"/>
    </source>
</evidence>
<name>A0A4V2P8B5_9GAMM</name>
<dbReference type="PANTHER" id="PTHR48077">
    <property type="entry name" value="TRYPTOPHAN SYNTHASE-RELATED"/>
    <property type="match status" value="1"/>
</dbReference>
<evidence type="ECO:0000313" key="14">
    <source>
        <dbReference type="EMBL" id="TCJ85105.1"/>
    </source>
</evidence>
<evidence type="ECO:0000256" key="8">
    <source>
        <dbReference type="ARBA" id="ARBA00022898"/>
    </source>
</evidence>
<dbReference type="PIRSF" id="PIRSF001413">
    <property type="entry name" value="Trp_syn_beta"/>
    <property type="match status" value="1"/>
</dbReference>
<dbReference type="AlphaFoldDB" id="A0A4V2P8B5"/>
<evidence type="ECO:0000259" key="13">
    <source>
        <dbReference type="Pfam" id="PF00291"/>
    </source>
</evidence>
<evidence type="ECO:0000256" key="7">
    <source>
        <dbReference type="ARBA" id="ARBA00022822"/>
    </source>
</evidence>
<dbReference type="Gene3D" id="3.40.50.1100">
    <property type="match status" value="2"/>
</dbReference>
<dbReference type="InterPro" id="IPR036052">
    <property type="entry name" value="TrpB-like_PALP_sf"/>
</dbReference>
<evidence type="ECO:0000256" key="2">
    <source>
        <dbReference type="ARBA" id="ARBA00002786"/>
    </source>
</evidence>
<dbReference type="UniPathway" id="UPA00035">
    <property type="reaction ID" value="UER00044"/>
</dbReference>
<dbReference type="EMBL" id="SMFQ01000004">
    <property type="protein sequence ID" value="TCJ85105.1"/>
    <property type="molecule type" value="Genomic_DNA"/>
</dbReference>
<dbReference type="GO" id="GO:0004834">
    <property type="term" value="F:tryptophan synthase activity"/>
    <property type="evidence" value="ECO:0007669"/>
    <property type="project" value="UniProtKB-UniRule"/>
</dbReference>
<evidence type="ECO:0000256" key="4">
    <source>
        <dbReference type="ARBA" id="ARBA00009982"/>
    </source>
</evidence>
<evidence type="ECO:0000313" key="15">
    <source>
        <dbReference type="Proteomes" id="UP000294887"/>
    </source>
</evidence>
<keyword evidence="6 12" id="KW-0028">Amino-acid biosynthesis</keyword>
<dbReference type="PANTHER" id="PTHR48077:SF3">
    <property type="entry name" value="TRYPTOPHAN SYNTHASE"/>
    <property type="match status" value="1"/>
</dbReference>
<evidence type="ECO:0000256" key="3">
    <source>
        <dbReference type="ARBA" id="ARBA00004733"/>
    </source>
</evidence>
<keyword evidence="8 12" id="KW-0663">Pyridoxal phosphate</keyword>
<dbReference type="InterPro" id="IPR001926">
    <property type="entry name" value="TrpB-like_PALP"/>
</dbReference>
<reference evidence="14 15" key="1">
    <citation type="submission" date="2019-03" db="EMBL/GenBank/DDBJ databases">
        <title>Genomic Encyclopedia of Type Strains, Phase IV (KMG-IV): sequencing the most valuable type-strain genomes for metagenomic binning, comparative biology and taxonomic classification.</title>
        <authorList>
            <person name="Goeker M."/>
        </authorList>
    </citation>
    <scope>NUCLEOTIDE SEQUENCE [LARGE SCALE GENOMIC DNA]</scope>
    <source>
        <strain evidence="14 15">DSM 24830</strain>
    </source>
</reference>
<accession>A0A4V2P8B5</accession>
<comment type="cofactor">
    <cofactor evidence="1 12">
        <name>pyridoxal 5'-phosphate</name>
        <dbReference type="ChEBI" id="CHEBI:597326"/>
    </cofactor>
</comment>
<dbReference type="InterPro" id="IPR006653">
    <property type="entry name" value="Trp_synth_b_CS"/>
</dbReference>
<evidence type="ECO:0000256" key="5">
    <source>
        <dbReference type="ARBA" id="ARBA00011270"/>
    </source>
</evidence>
<dbReference type="InterPro" id="IPR023026">
    <property type="entry name" value="Trp_synth_beta/beta-like"/>
</dbReference>
<comment type="similarity">
    <text evidence="4 12">Belongs to the TrpB family.</text>
</comment>
<dbReference type="InterPro" id="IPR006654">
    <property type="entry name" value="Trp_synth_beta"/>
</dbReference>
<dbReference type="PROSITE" id="PS00168">
    <property type="entry name" value="TRP_SYNTHASE_BETA"/>
    <property type="match status" value="1"/>
</dbReference>
<comment type="function">
    <text evidence="2 12">The beta subunit is responsible for the synthesis of L-tryptophan from indole and L-serine.</text>
</comment>
<evidence type="ECO:0000256" key="1">
    <source>
        <dbReference type="ARBA" id="ARBA00001933"/>
    </source>
</evidence>
<dbReference type="GO" id="GO:0005737">
    <property type="term" value="C:cytoplasm"/>
    <property type="evidence" value="ECO:0007669"/>
    <property type="project" value="TreeGrafter"/>
</dbReference>
<dbReference type="EC" id="4.2.1.20" evidence="12"/>
<comment type="pathway">
    <text evidence="3 12">Amino-acid biosynthesis; L-tryptophan biosynthesis; L-tryptophan from chorismate: step 5/5.</text>
</comment>
<evidence type="ECO:0000256" key="9">
    <source>
        <dbReference type="ARBA" id="ARBA00023141"/>
    </source>
</evidence>
<dbReference type="FunFam" id="3.40.50.1100:FF:000001">
    <property type="entry name" value="Tryptophan synthase beta chain"/>
    <property type="match status" value="1"/>
</dbReference>
<dbReference type="SUPFAM" id="SSF53686">
    <property type="entry name" value="Tryptophan synthase beta subunit-like PLP-dependent enzymes"/>
    <property type="match status" value="1"/>
</dbReference>
<dbReference type="Pfam" id="PF00291">
    <property type="entry name" value="PALP"/>
    <property type="match status" value="1"/>
</dbReference>
<gene>
    <name evidence="12" type="primary">trpB</name>
    <name evidence="14" type="ORF">EV695_3071</name>
</gene>
<sequence>MSTVRTETVNGRKNSQIKNDLNDHDLSNVDLSTIDWDNLADENGHFGIYGGCFASETLMEAIQELDEAYNSLKDDPEFQANYDNDLRNYVGRPSPLYHAERWSKQLGGAQIYLKREDLNHTGAHKINNTIGQALLAKHMGKPRIIAETGAGQHGVATATIAARLGLECVVYMGEVDVERQAPNVYRMKLLGAEVRPVSSGSKTLKDALNEAMRDWVTNVDNTFYCIGTVAGPHPYPSMVRNFQTIIGREAKEQCLEQTGRLPDALIACIGGGSNAIGLFHEFLPDLDVAIYGVEAAGHGLETGEHAAPLSMAKPGVLHGNRMYLMADKDGQVVEPHSISAGLDYPGVGPEHCLLKDLGRTHAVAVTDDEAMEAFHSLTRIEGIIPALESSHALAYAMKLAPTMDKDKTIIINLSGRGDKDINTVAALEGIKL</sequence>
<keyword evidence="9 12" id="KW-0057">Aromatic amino acid biosynthesis</keyword>